<feature type="domain" description="Halobacterial output" evidence="1">
    <location>
        <begin position="44"/>
        <end position="111"/>
    </location>
</feature>
<dbReference type="EMBL" id="JAHQXE010000002">
    <property type="protein sequence ID" value="MBV0901434.1"/>
    <property type="molecule type" value="Genomic_DNA"/>
</dbReference>
<gene>
    <name evidence="2" type="ORF">KTS37_06480</name>
</gene>
<dbReference type="Proteomes" id="UP001166304">
    <property type="component" value="Unassembled WGS sequence"/>
</dbReference>
<reference evidence="2" key="1">
    <citation type="submission" date="2021-06" db="EMBL/GenBank/DDBJ databases">
        <title>New haloarchaea isolates fom saline soil.</title>
        <authorList>
            <person name="Duran-Viseras A."/>
            <person name="Sanchez-Porro C.S."/>
            <person name="Ventosa A."/>
        </authorList>
    </citation>
    <scope>NUCLEOTIDE SEQUENCE</scope>
    <source>
        <strain evidence="2">JCM 18369</strain>
    </source>
</reference>
<evidence type="ECO:0000313" key="3">
    <source>
        <dbReference type="Proteomes" id="UP001166304"/>
    </source>
</evidence>
<organism evidence="2 3">
    <name type="scientific">Haloarcula salina</name>
    <dbReference type="NCBI Taxonomy" id="1429914"/>
    <lineage>
        <taxon>Archaea</taxon>
        <taxon>Methanobacteriati</taxon>
        <taxon>Methanobacteriota</taxon>
        <taxon>Stenosarchaea group</taxon>
        <taxon>Halobacteria</taxon>
        <taxon>Halobacteriales</taxon>
        <taxon>Haloarculaceae</taxon>
        <taxon>Haloarcula</taxon>
    </lineage>
</organism>
<evidence type="ECO:0000259" key="1">
    <source>
        <dbReference type="Pfam" id="PF18545"/>
    </source>
</evidence>
<dbReference type="InterPro" id="IPR040624">
    <property type="entry name" value="HalOD1"/>
</dbReference>
<sequence>MSGSDDRCDDAPAADLLGASETVFNSLSYHDETKATVGEFDGDAASVSQAVVELVAYQSDCDALDLSPLQDTIDTEALDELFADRDGTPSTVTMTFLYEGVSVSLRDGAVETVPL</sequence>
<dbReference type="Pfam" id="PF18545">
    <property type="entry name" value="HalOD1"/>
    <property type="match status" value="1"/>
</dbReference>
<accession>A0AA41KK14</accession>
<evidence type="ECO:0000313" key="2">
    <source>
        <dbReference type="EMBL" id="MBV0901434.1"/>
    </source>
</evidence>
<protein>
    <recommendedName>
        <fullName evidence="1">Halobacterial output domain-containing protein</fullName>
    </recommendedName>
</protein>
<dbReference type="AlphaFoldDB" id="A0AA41KK14"/>
<comment type="caution">
    <text evidence="2">The sequence shown here is derived from an EMBL/GenBank/DDBJ whole genome shotgun (WGS) entry which is preliminary data.</text>
</comment>
<name>A0AA41KK14_9EURY</name>
<proteinExistence type="predicted"/>
<dbReference type="RefSeq" id="WP_162412646.1">
    <property type="nucleotide sequence ID" value="NZ_JAHQXE010000002.1"/>
</dbReference>
<keyword evidence="3" id="KW-1185">Reference proteome</keyword>